<dbReference type="Gramene" id="EOY13744">
    <property type="protein sequence ID" value="EOY13744"/>
    <property type="gene ID" value="TCM_032390"/>
</dbReference>
<organism evidence="2 3">
    <name type="scientific">Theobroma cacao</name>
    <name type="common">Cacao</name>
    <name type="synonym">Cocoa</name>
    <dbReference type="NCBI Taxonomy" id="3641"/>
    <lineage>
        <taxon>Eukaryota</taxon>
        <taxon>Viridiplantae</taxon>
        <taxon>Streptophyta</taxon>
        <taxon>Embryophyta</taxon>
        <taxon>Tracheophyta</taxon>
        <taxon>Spermatophyta</taxon>
        <taxon>Magnoliopsida</taxon>
        <taxon>eudicotyledons</taxon>
        <taxon>Gunneridae</taxon>
        <taxon>Pentapetalae</taxon>
        <taxon>rosids</taxon>
        <taxon>malvids</taxon>
        <taxon>Malvales</taxon>
        <taxon>Malvaceae</taxon>
        <taxon>Byttnerioideae</taxon>
        <taxon>Theobroma</taxon>
    </lineage>
</organism>
<gene>
    <name evidence="2" type="ORF">TCM_032390</name>
</gene>
<accession>A0A061FH22</accession>
<protein>
    <submittedName>
        <fullName evidence="2">Uncharacterized protein</fullName>
    </submittedName>
</protein>
<dbReference type="EMBL" id="CM001885">
    <property type="protein sequence ID" value="EOY13744.1"/>
    <property type="molecule type" value="Genomic_DNA"/>
</dbReference>
<evidence type="ECO:0000313" key="2">
    <source>
        <dbReference type="EMBL" id="EOY13744.1"/>
    </source>
</evidence>
<evidence type="ECO:0000256" key="1">
    <source>
        <dbReference type="SAM" id="Coils"/>
    </source>
</evidence>
<proteinExistence type="predicted"/>
<sequence length="117" mass="13607">MSPCRVVHKTAKSRFKCIYKKIKTRSLKNLLFVLRMRSLLRANLLMRLIGLQAELTNLEEEIDALYRKKDEIESSLKVNKEEVQMREANISKINKEITSAKSFPVLSENEVNSLKLL</sequence>
<name>A0A061FH22_THECC</name>
<dbReference type="HOGENOM" id="CLU_2089204_0_0_1"/>
<dbReference type="InParanoid" id="A0A061FH22"/>
<evidence type="ECO:0000313" key="3">
    <source>
        <dbReference type="Proteomes" id="UP000026915"/>
    </source>
</evidence>
<reference evidence="2 3" key="1">
    <citation type="journal article" date="2013" name="Genome Biol.">
        <title>The genome sequence of the most widely cultivated cacao type and its use to identify candidate genes regulating pod color.</title>
        <authorList>
            <person name="Motamayor J.C."/>
            <person name="Mockaitis K."/>
            <person name="Schmutz J."/>
            <person name="Haiminen N."/>
            <person name="Iii D.L."/>
            <person name="Cornejo O."/>
            <person name="Findley S.D."/>
            <person name="Zheng P."/>
            <person name="Utro F."/>
            <person name="Royaert S."/>
            <person name="Saski C."/>
            <person name="Jenkins J."/>
            <person name="Podicheti R."/>
            <person name="Zhao M."/>
            <person name="Scheffler B.E."/>
            <person name="Stack J.C."/>
            <person name="Feltus F.A."/>
            <person name="Mustiga G.M."/>
            <person name="Amores F."/>
            <person name="Phillips W."/>
            <person name="Marelli J.P."/>
            <person name="May G.D."/>
            <person name="Shapiro H."/>
            <person name="Ma J."/>
            <person name="Bustamante C.D."/>
            <person name="Schnell R.J."/>
            <person name="Main D."/>
            <person name="Gilbert D."/>
            <person name="Parida L."/>
            <person name="Kuhn D.N."/>
        </authorList>
    </citation>
    <scope>NUCLEOTIDE SEQUENCE [LARGE SCALE GENOMIC DNA]</scope>
    <source>
        <strain evidence="3">cv. Matina 1-6</strain>
    </source>
</reference>
<keyword evidence="3" id="KW-1185">Reference proteome</keyword>
<keyword evidence="1" id="KW-0175">Coiled coil</keyword>
<dbReference type="Proteomes" id="UP000026915">
    <property type="component" value="Chromosome 7"/>
</dbReference>
<feature type="coiled-coil region" evidence="1">
    <location>
        <begin position="41"/>
        <end position="75"/>
    </location>
</feature>
<dbReference type="AlphaFoldDB" id="A0A061FH22"/>